<dbReference type="InterPro" id="IPR019056">
    <property type="entry name" value="Phage_TAC_6"/>
</dbReference>
<organism evidence="1 2">
    <name type="scientific">Sphingomonas canadensis</name>
    <dbReference type="NCBI Taxonomy" id="1219257"/>
    <lineage>
        <taxon>Bacteria</taxon>
        <taxon>Pseudomonadati</taxon>
        <taxon>Pseudomonadota</taxon>
        <taxon>Alphaproteobacteria</taxon>
        <taxon>Sphingomonadales</taxon>
        <taxon>Sphingomonadaceae</taxon>
        <taxon>Sphingomonas</taxon>
    </lineage>
</organism>
<dbReference type="Proteomes" id="UP001596977">
    <property type="component" value="Unassembled WGS sequence"/>
</dbReference>
<evidence type="ECO:0000313" key="1">
    <source>
        <dbReference type="EMBL" id="MFD0945585.1"/>
    </source>
</evidence>
<dbReference type="EMBL" id="JBHTJG010000001">
    <property type="protein sequence ID" value="MFD0945585.1"/>
    <property type="molecule type" value="Genomic_DNA"/>
</dbReference>
<dbReference type="Pfam" id="PF09550">
    <property type="entry name" value="Phage_TAC_6"/>
    <property type="match status" value="1"/>
</dbReference>
<gene>
    <name evidence="1" type="ORF">ACFQ1E_04465</name>
</gene>
<dbReference type="RefSeq" id="WP_264942179.1">
    <property type="nucleotide sequence ID" value="NZ_JAPDRA010000001.1"/>
</dbReference>
<sequence length="66" mass="6722">MAGEDFAGQAMRLAGRAGVMFGWAPDAFWNATPAELGALARALGGAEAAPVDAGMIAKLKEQFPDG</sequence>
<proteinExistence type="predicted"/>
<accession>A0ABW3H5G9</accession>
<name>A0ABW3H5G9_9SPHN</name>
<keyword evidence="2" id="KW-1185">Reference proteome</keyword>
<evidence type="ECO:0000313" key="2">
    <source>
        <dbReference type="Proteomes" id="UP001596977"/>
    </source>
</evidence>
<comment type="caution">
    <text evidence="1">The sequence shown here is derived from an EMBL/GenBank/DDBJ whole genome shotgun (WGS) entry which is preliminary data.</text>
</comment>
<reference evidence="2" key="1">
    <citation type="journal article" date="2019" name="Int. J. Syst. Evol. Microbiol.">
        <title>The Global Catalogue of Microorganisms (GCM) 10K type strain sequencing project: providing services to taxonomists for standard genome sequencing and annotation.</title>
        <authorList>
            <consortium name="The Broad Institute Genomics Platform"/>
            <consortium name="The Broad Institute Genome Sequencing Center for Infectious Disease"/>
            <person name="Wu L."/>
            <person name="Ma J."/>
        </authorList>
    </citation>
    <scope>NUCLEOTIDE SEQUENCE [LARGE SCALE GENOMIC DNA]</scope>
    <source>
        <strain evidence="2">CCUG 62982</strain>
    </source>
</reference>
<protein>
    <submittedName>
        <fullName evidence="1">Phage tail assembly chaperone</fullName>
    </submittedName>
</protein>